<accession>A0A2K0X9L5</accession>
<dbReference type="AlphaFoldDB" id="A0A2K0X9L5"/>
<comment type="caution">
    <text evidence="1">The sequence shown here is derived from an EMBL/GenBank/DDBJ whole genome shotgun (WGS) entry which is preliminary data.</text>
</comment>
<dbReference type="EMBL" id="NBAX01000014">
    <property type="protein sequence ID" value="PNP91213.1"/>
    <property type="molecule type" value="Genomic_DNA"/>
</dbReference>
<proteinExistence type="predicted"/>
<evidence type="ECO:0000313" key="1">
    <source>
        <dbReference type="EMBL" id="PNP91213.1"/>
    </source>
</evidence>
<dbReference type="Proteomes" id="UP000236634">
    <property type="component" value="Unassembled WGS sequence"/>
</dbReference>
<protein>
    <submittedName>
        <fullName evidence="1">Uncharacterized protein</fullName>
    </submittedName>
</protein>
<organism evidence="1 2">
    <name type="scientific">Hoylesella timonensis</name>
    <dbReference type="NCBI Taxonomy" id="386414"/>
    <lineage>
        <taxon>Bacteria</taxon>
        <taxon>Pseudomonadati</taxon>
        <taxon>Bacteroidota</taxon>
        <taxon>Bacteroidia</taxon>
        <taxon>Bacteroidales</taxon>
        <taxon>Prevotellaceae</taxon>
        <taxon>Hoylesella</taxon>
    </lineage>
</organism>
<name>A0A2K0X9L5_9BACT</name>
<reference evidence="1 2" key="1">
    <citation type="submission" date="2017-03" db="EMBL/GenBank/DDBJ databases">
        <authorList>
            <person name="Afonso C.L."/>
            <person name="Miller P.J."/>
            <person name="Scott M.A."/>
            <person name="Spackman E."/>
            <person name="Goraichik I."/>
            <person name="Dimitrov K.M."/>
            <person name="Suarez D.L."/>
            <person name="Swayne D.E."/>
        </authorList>
    </citation>
    <scope>NUCLEOTIDE SEQUENCE [LARGE SCALE GENOMIC DNA]</scope>
    <source>
        <strain evidence="1 2">DNF00076</strain>
    </source>
</reference>
<evidence type="ECO:0000313" key="2">
    <source>
        <dbReference type="Proteomes" id="UP000236634"/>
    </source>
</evidence>
<sequence length="74" mass="8485">MTQNIFKSLWLNSSGKHFTLINVTYEQTESKPKKAKQNQRSNLMSEIAKMVTMDFNQIFGTMVFIGGHFVPNVT</sequence>
<gene>
    <name evidence="1" type="ORF">BFS16_12165</name>
</gene>